<keyword evidence="1" id="KW-0812">Transmembrane</keyword>
<dbReference type="Proteomes" id="UP000321363">
    <property type="component" value="Unassembled WGS sequence"/>
</dbReference>
<organism evidence="2 3">
    <name type="scientific">Metabacillus litoralis</name>
    <dbReference type="NCBI Taxonomy" id="152268"/>
    <lineage>
        <taxon>Bacteria</taxon>
        <taxon>Bacillati</taxon>
        <taxon>Bacillota</taxon>
        <taxon>Bacilli</taxon>
        <taxon>Bacillales</taxon>
        <taxon>Bacillaceae</taxon>
        <taxon>Metabacillus</taxon>
    </lineage>
</organism>
<protein>
    <submittedName>
        <fullName evidence="2">DUF3267 domain-containing protein</fullName>
    </submittedName>
</protein>
<name>A0A5C6VW04_9BACI</name>
<proteinExistence type="predicted"/>
<evidence type="ECO:0000313" key="2">
    <source>
        <dbReference type="EMBL" id="TXC89716.1"/>
    </source>
</evidence>
<feature type="transmembrane region" description="Helical" evidence="1">
    <location>
        <begin position="61"/>
        <end position="87"/>
    </location>
</feature>
<reference evidence="2 3" key="1">
    <citation type="journal article" date="2005" name="Int. J. Syst. Evol. Microbiol.">
        <title>Bacillus litoralis sp. nov., isolated from a tidal flat of the Yellow Sea in Korea.</title>
        <authorList>
            <person name="Yoon J.H."/>
            <person name="Oh T.K."/>
        </authorList>
    </citation>
    <scope>NUCLEOTIDE SEQUENCE [LARGE SCALE GENOMIC DNA]</scope>
    <source>
        <strain evidence="2 3">SW-211</strain>
    </source>
</reference>
<comment type="caution">
    <text evidence="2">The sequence shown here is derived from an EMBL/GenBank/DDBJ whole genome shotgun (WGS) entry which is preliminary data.</text>
</comment>
<keyword evidence="3" id="KW-1185">Reference proteome</keyword>
<sequence length="190" mass="21991">MVVLNMSLDGETMNCWKTINLSKDVGLHRISFISMLTMICVFILTYLPINLFFSKVHLKDGHFLMFVLLMVSMIPIHKILHALPLLLCGCRVEMKIKFYYMFPSFQLKACNGIKKHNMLISLLTPFIVFTTVFLYGSILFPAYMHYFSIAMAFHIGLCVPDFIFIKHLLLAPRSCFVEEFDDGFEVLVQK</sequence>
<keyword evidence="1" id="KW-0472">Membrane</keyword>
<feature type="transmembrane region" description="Helical" evidence="1">
    <location>
        <begin position="30"/>
        <end position="49"/>
    </location>
</feature>
<evidence type="ECO:0000313" key="3">
    <source>
        <dbReference type="Proteomes" id="UP000321363"/>
    </source>
</evidence>
<dbReference type="InterPro" id="IPR021683">
    <property type="entry name" value="DUF3267"/>
</dbReference>
<accession>A0A5C6VW04</accession>
<dbReference type="Pfam" id="PF11667">
    <property type="entry name" value="DUF3267"/>
    <property type="match status" value="1"/>
</dbReference>
<evidence type="ECO:0000256" key="1">
    <source>
        <dbReference type="SAM" id="Phobius"/>
    </source>
</evidence>
<dbReference type="AlphaFoldDB" id="A0A5C6VW04"/>
<gene>
    <name evidence="2" type="ORF">FS935_15205</name>
</gene>
<feature type="transmembrane region" description="Helical" evidence="1">
    <location>
        <begin position="144"/>
        <end position="164"/>
    </location>
</feature>
<feature type="transmembrane region" description="Helical" evidence="1">
    <location>
        <begin position="118"/>
        <end position="138"/>
    </location>
</feature>
<dbReference type="EMBL" id="VOQF01000008">
    <property type="protein sequence ID" value="TXC89716.1"/>
    <property type="molecule type" value="Genomic_DNA"/>
</dbReference>
<keyword evidence="1" id="KW-1133">Transmembrane helix</keyword>